<feature type="compositionally biased region" description="Low complexity" evidence="2">
    <location>
        <begin position="81"/>
        <end position="90"/>
    </location>
</feature>
<dbReference type="SUPFAM" id="SSF54523">
    <property type="entry name" value="Pili subunits"/>
    <property type="match status" value="1"/>
</dbReference>
<dbReference type="AlphaFoldDB" id="A0A498CLK7"/>
<dbReference type="Pfam" id="PF00114">
    <property type="entry name" value="Pilin"/>
    <property type="match status" value="1"/>
</dbReference>
<dbReference type="InterPro" id="IPR025640">
    <property type="entry name" value="GYF_2"/>
</dbReference>
<comment type="similarity">
    <text evidence="1">Belongs to the N-Me-Phe pilin family.</text>
</comment>
<feature type="region of interest" description="Disordered" evidence="2">
    <location>
        <begin position="80"/>
        <end position="102"/>
    </location>
</feature>
<evidence type="ECO:0000256" key="1">
    <source>
        <dbReference type="ARBA" id="ARBA00005233"/>
    </source>
</evidence>
<sequence length="252" mass="26212">MDQWFFAEGNSQQRGPLPADELIALYHSSRIGLDTLVWRDGMAQWQPLETVAAEIGLDIAPAAEAVEVIAPGPTLPPALPAAPAASAAPADPAPPITPTAAPPPRQGLSGCAVVGIVAAVVAVLVLIIGGALAVLAVPAYRDYVARAKATEAIAALEPIKAAVAEFASEHGRCPVNDDEGFQPAESYADGAVGAVRIGRFDNGHCGVEAELTVPGSTSLDGKLLWLDYDGEQQHWECSGEPEDKYLPQHCRG</sequence>
<keyword evidence="3" id="KW-0472">Membrane</keyword>
<dbReference type="RefSeq" id="WP_121040280.1">
    <property type="nucleotide sequence ID" value="NZ_RCDC01000004.1"/>
</dbReference>
<proteinExistence type="inferred from homology"/>
<evidence type="ECO:0000259" key="4">
    <source>
        <dbReference type="Pfam" id="PF14237"/>
    </source>
</evidence>
<evidence type="ECO:0000313" key="5">
    <source>
        <dbReference type="EMBL" id="RLK57500.1"/>
    </source>
</evidence>
<keyword evidence="3" id="KW-0812">Transmembrane</keyword>
<dbReference type="Gene3D" id="3.30.700.10">
    <property type="entry name" value="Glycoprotein, Type 4 Pilin"/>
    <property type="match status" value="1"/>
</dbReference>
<dbReference type="InterPro" id="IPR001082">
    <property type="entry name" value="Pilin"/>
</dbReference>
<feature type="transmembrane region" description="Helical" evidence="3">
    <location>
        <begin position="112"/>
        <end position="137"/>
    </location>
</feature>
<protein>
    <submittedName>
        <fullName evidence="5">Type IV pilus assembly protein PilA</fullName>
    </submittedName>
</protein>
<gene>
    <name evidence="5" type="ORF">BCL79_1907</name>
</gene>
<dbReference type="Proteomes" id="UP000274786">
    <property type="component" value="Unassembled WGS sequence"/>
</dbReference>
<evidence type="ECO:0000313" key="6">
    <source>
        <dbReference type="Proteomes" id="UP000274786"/>
    </source>
</evidence>
<feature type="compositionally biased region" description="Pro residues" evidence="2">
    <location>
        <begin position="91"/>
        <end position="102"/>
    </location>
</feature>
<keyword evidence="3" id="KW-1133">Transmembrane helix</keyword>
<evidence type="ECO:0000256" key="3">
    <source>
        <dbReference type="SAM" id="Phobius"/>
    </source>
</evidence>
<evidence type="ECO:0000256" key="2">
    <source>
        <dbReference type="SAM" id="MobiDB-lite"/>
    </source>
</evidence>
<accession>A0A498CLK7</accession>
<comment type="caution">
    <text evidence="5">The sequence shown here is derived from an EMBL/GenBank/DDBJ whole genome shotgun (WGS) entry which is preliminary data.</text>
</comment>
<organism evidence="5 6">
    <name type="scientific">Stenotrophomonas rhizophila</name>
    <dbReference type="NCBI Taxonomy" id="216778"/>
    <lineage>
        <taxon>Bacteria</taxon>
        <taxon>Pseudomonadati</taxon>
        <taxon>Pseudomonadota</taxon>
        <taxon>Gammaproteobacteria</taxon>
        <taxon>Lysobacterales</taxon>
        <taxon>Lysobacteraceae</taxon>
        <taxon>Stenotrophomonas</taxon>
    </lineage>
</organism>
<name>A0A498CLK7_9GAMM</name>
<feature type="domain" description="GYF" evidence="4">
    <location>
        <begin position="4"/>
        <end position="52"/>
    </location>
</feature>
<dbReference type="GO" id="GO:0009289">
    <property type="term" value="C:pilus"/>
    <property type="evidence" value="ECO:0007669"/>
    <property type="project" value="InterPro"/>
</dbReference>
<reference evidence="5 6" key="1">
    <citation type="submission" date="2018-10" db="EMBL/GenBank/DDBJ databases">
        <title>Comparative analysis of microorganisms from saline springs in Andes Mountain Range, Colombia.</title>
        <authorList>
            <person name="Rubin E."/>
        </authorList>
    </citation>
    <scope>NUCLEOTIDE SEQUENCE [LARGE SCALE GENOMIC DNA]</scope>
    <source>
        <strain evidence="5 6">USBA GBX 843</strain>
    </source>
</reference>
<dbReference type="OrthoDB" id="198456at2"/>
<dbReference type="InterPro" id="IPR045584">
    <property type="entry name" value="Pilin-like"/>
</dbReference>
<dbReference type="GO" id="GO:0007155">
    <property type="term" value="P:cell adhesion"/>
    <property type="evidence" value="ECO:0007669"/>
    <property type="project" value="InterPro"/>
</dbReference>
<dbReference type="Pfam" id="PF14237">
    <property type="entry name" value="GYF_2"/>
    <property type="match status" value="1"/>
</dbReference>
<dbReference type="EMBL" id="RCDC01000004">
    <property type="protein sequence ID" value="RLK57500.1"/>
    <property type="molecule type" value="Genomic_DNA"/>
</dbReference>